<name>A0AA38J4D3_9CUCU</name>
<evidence type="ECO:0000256" key="1">
    <source>
        <dbReference type="SAM" id="MobiDB-lite"/>
    </source>
</evidence>
<evidence type="ECO:0000313" key="3">
    <source>
        <dbReference type="Proteomes" id="UP001168821"/>
    </source>
</evidence>
<feature type="region of interest" description="Disordered" evidence="1">
    <location>
        <begin position="30"/>
        <end position="90"/>
    </location>
</feature>
<keyword evidence="3" id="KW-1185">Reference proteome</keyword>
<gene>
    <name evidence="2" type="ORF">Zmor_002273</name>
</gene>
<feature type="compositionally biased region" description="Basic and acidic residues" evidence="1">
    <location>
        <begin position="59"/>
        <end position="80"/>
    </location>
</feature>
<proteinExistence type="predicted"/>
<dbReference type="Proteomes" id="UP001168821">
    <property type="component" value="Unassembled WGS sequence"/>
</dbReference>
<organism evidence="2 3">
    <name type="scientific">Zophobas morio</name>
    <dbReference type="NCBI Taxonomy" id="2755281"/>
    <lineage>
        <taxon>Eukaryota</taxon>
        <taxon>Metazoa</taxon>
        <taxon>Ecdysozoa</taxon>
        <taxon>Arthropoda</taxon>
        <taxon>Hexapoda</taxon>
        <taxon>Insecta</taxon>
        <taxon>Pterygota</taxon>
        <taxon>Neoptera</taxon>
        <taxon>Endopterygota</taxon>
        <taxon>Coleoptera</taxon>
        <taxon>Polyphaga</taxon>
        <taxon>Cucujiformia</taxon>
        <taxon>Tenebrionidae</taxon>
        <taxon>Zophobas</taxon>
    </lineage>
</organism>
<comment type="caution">
    <text evidence="2">The sequence shown here is derived from an EMBL/GenBank/DDBJ whole genome shotgun (WGS) entry which is preliminary data.</text>
</comment>
<sequence>MLRNTHTPPQYDAYGLWVTEFSGIYGDNGSSWMTSPRADYRKSRLRRPEKHSKRHPLKKGLETEVAMDSRKTSIGKHREGNTSLNRGHRQERIIIESHHDSSEVSKSLWGSPVIVGGFATNFTQSIR</sequence>
<evidence type="ECO:0000313" key="2">
    <source>
        <dbReference type="EMBL" id="KAJ3666843.1"/>
    </source>
</evidence>
<dbReference type="AlphaFoldDB" id="A0AA38J4D3"/>
<feature type="compositionally biased region" description="Basic residues" evidence="1">
    <location>
        <begin position="43"/>
        <end position="58"/>
    </location>
</feature>
<dbReference type="EMBL" id="JALNTZ010000001">
    <property type="protein sequence ID" value="KAJ3666843.1"/>
    <property type="molecule type" value="Genomic_DNA"/>
</dbReference>
<reference evidence="2" key="1">
    <citation type="journal article" date="2023" name="G3 (Bethesda)">
        <title>Whole genome assemblies of Zophobas morio and Tenebrio molitor.</title>
        <authorList>
            <person name="Kaur S."/>
            <person name="Stinson S.A."/>
            <person name="diCenzo G.C."/>
        </authorList>
    </citation>
    <scope>NUCLEOTIDE SEQUENCE</scope>
    <source>
        <strain evidence="2">QUZm001</strain>
    </source>
</reference>
<accession>A0AA38J4D3</accession>
<protein>
    <submittedName>
        <fullName evidence="2">Uncharacterized protein</fullName>
    </submittedName>
</protein>